<keyword evidence="4" id="KW-0560">Oxidoreductase</keyword>
<dbReference type="InterPro" id="IPR012133">
    <property type="entry name" value="Alpha-hydoxy_acid_DH_FMN"/>
</dbReference>
<dbReference type="SUPFAM" id="SSF51395">
    <property type="entry name" value="FMN-linked oxidoreductases"/>
    <property type="match status" value="1"/>
</dbReference>
<sequence length="414" mass="43794">MASPGAEAGTMPDFLNLEEVERAASKVMTKMAFDYYHGGAETCATVVENRACYSRYQLMPRILRDVSKVDTSHELLGIRSSMPVWVAPMAMHGLAHPGREVATCRGAAACGVPFTFSTVATSSLADIEGTGHKDRIFQLYVIRNRDVVRRWVTEAEARGFRALMVTVDAQRLGNREADARNKFTLPPGLALRNLQYLSTSSTAQARDSGDGSGLMKLFTAEVDDSLTWDFIPWLRTVTKLPIIVKGLLSPADAELAVAYGVDAIVVSNHGGRQLDYSPSGLAALPGVVAAVAGRIPVLMDGGIRRGTDVIKALALGASGVLLGRPVLFGLAVGGQAGVERVLSLLRAEIELTMALAGCATLKDVGPHMLLPAPTAQPLPALPYPQAPQGQAGACASYGCGAGAEGQRQQLLSKL</sequence>
<feature type="binding site" evidence="7">
    <location>
        <begin position="323"/>
        <end position="324"/>
    </location>
    <ligand>
        <name>FMN</name>
        <dbReference type="ChEBI" id="CHEBI:58210"/>
    </ligand>
</feature>
<evidence type="ECO:0000256" key="1">
    <source>
        <dbReference type="ARBA" id="ARBA00001917"/>
    </source>
</evidence>
<feature type="binding site" evidence="7">
    <location>
        <position position="166"/>
    </location>
    <ligand>
        <name>FMN</name>
        <dbReference type="ChEBI" id="CHEBI:58210"/>
    </ligand>
</feature>
<dbReference type="FunFam" id="3.20.20.70:FF:000029">
    <property type="entry name" value="L-lactate dehydrogenase"/>
    <property type="match status" value="1"/>
</dbReference>
<dbReference type="PIRSF" id="PIRSF000138">
    <property type="entry name" value="Al-hdrx_acd_dh"/>
    <property type="match status" value="1"/>
</dbReference>
<dbReference type="InterPro" id="IPR008259">
    <property type="entry name" value="FMN_hydac_DH_AS"/>
</dbReference>
<dbReference type="PANTHER" id="PTHR10578">
    <property type="entry name" value="S -2-HYDROXY-ACID OXIDASE-RELATED"/>
    <property type="match status" value="1"/>
</dbReference>
<feature type="domain" description="FMN hydroxy acid dehydrogenase" evidence="8">
    <location>
        <begin position="9"/>
        <end position="374"/>
    </location>
</feature>
<feature type="binding site" evidence="7">
    <location>
        <position position="117"/>
    </location>
    <ligand>
        <name>FMN</name>
        <dbReference type="ChEBI" id="CHEBI:58210"/>
    </ligand>
</feature>
<feature type="binding site" evidence="7">
    <location>
        <position position="138"/>
    </location>
    <ligand>
        <name>FMN</name>
        <dbReference type="ChEBI" id="CHEBI:58210"/>
    </ligand>
</feature>
<feature type="binding site" evidence="7">
    <location>
        <begin position="88"/>
        <end position="90"/>
    </location>
    <ligand>
        <name>FMN</name>
        <dbReference type="ChEBI" id="CHEBI:58210"/>
    </ligand>
</feature>
<gene>
    <name evidence="9" type="ORF">HYH03_006293</name>
</gene>
<feature type="binding site" evidence="7">
    <location>
        <position position="269"/>
    </location>
    <ligand>
        <name>glyoxylate</name>
        <dbReference type="ChEBI" id="CHEBI:36655"/>
    </ligand>
</feature>
<comment type="caution">
    <text evidence="9">The sequence shown here is derived from an EMBL/GenBank/DDBJ whole genome shotgun (WGS) entry which is preliminary data.</text>
</comment>
<evidence type="ECO:0000256" key="5">
    <source>
        <dbReference type="ARBA" id="ARBA00024042"/>
    </source>
</evidence>
<dbReference type="PROSITE" id="PS00557">
    <property type="entry name" value="FMN_HYDROXY_ACID_DH_1"/>
    <property type="match status" value="1"/>
</dbReference>
<dbReference type="Pfam" id="PF01070">
    <property type="entry name" value="FMN_dh"/>
    <property type="match status" value="1"/>
</dbReference>
<feature type="binding site" evidence="7">
    <location>
        <position position="245"/>
    </location>
    <ligand>
        <name>FMN</name>
        <dbReference type="ChEBI" id="CHEBI:58210"/>
    </ligand>
</feature>
<keyword evidence="10" id="KW-1185">Reference proteome</keyword>
<comment type="cofactor">
    <cofactor evidence="1">
        <name>FMN</name>
        <dbReference type="ChEBI" id="CHEBI:58210"/>
    </cofactor>
</comment>
<evidence type="ECO:0000256" key="2">
    <source>
        <dbReference type="ARBA" id="ARBA00022630"/>
    </source>
</evidence>
<dbReference type="InterPro" id="IPR013785">
    <property type="entry name" value="Aldolase_TIM"/>
</dbReference>
<feature type="binding site" evidence="7">
    <location>
        <begin position="300"/>
        <end position="304"/>
    </location>
    <ligand>
        <name>FMN</name>
        <dbReference type="ChEBI" id="CHEBI:58210"/>
    </ligand>
</feature>
<dbReference type="InterPro" id="IPR000262">
    <property type="entry name" value="FMN-dep_DH"/>
</dbReference>
<evidence type="ECO:0000256" key="6">
    <source>
        <dbReference type="PIRSR" id="PIRSR000138-1"/>
    </source>
</evidence>
<accession>A0A835Y4B0</accession>
<keyword evidence="2 7" id="KW-0285">Flavoprotein</keyword>
<dbReference type="PANTHER" id="PTHR10578:SF107">
    <property type="entry name" value="2-HYDROXYACID OXIDASE 1"/>
    <property type="match status" value="1"/>
</dbReference>
<evidence type="ECO:0000313" key="9">
    <source>
        <dbReference type="EMBL" id="KAG2495693.1"/>
    </source>
</evidence>
<dbReference type="Proteomes" id="UP000612055">
    <property type="component" value="Unassembled WGS sequence"/>
</dbReference>
<feature type="binding site" evidence="7">
    <location>
        <position position="272"/>
    </location>
    <ligand>
        <name>glyoxylate</name>
        <dbReference type="ChEBI" id="CHEBI:36655"/>
    </ligand>
</feature>
<dbReference type="InterPro" id="IPR037396">
    <property type="entry name" value="FMN_HAD"/>
</dbReference>
<feature type="active site" description="Proton acceptor" evidence="6">
    <location>
        <position position="269"/>
    </location>
</feature>
<dbReference type="GO" id="GO:0016614">
    <property type="term" value="F:oxidoreductase activity, acting on CH-OH group of donors"/>
    <property type="evidence" value="ECO:0007669"/>
    <property type="project" value="UniProtKB-ARBA"/>
</dbReference>
<feature type="binding site" evidence="7">
    <location>
        <position position="140"/>
    </location>
    <ligand>
        <name>glyoxylate</name>
        <dbReference type="ChEBI" id="CHEBI:36655"/>
    </ligand>
</feature>
<feature type="binding site" evidence="7">
    <location>
        <position position="175"/>
    </location>
    <ligand>
        <name>glyoxylate</name>
        <dbReference type="ChEBI" id="CHEBI:36655"/>
    </ligand>
</feature>
<evidence type="ECO:0000256" key="4">
    <source>
        <dbReference type="ARBA" id="ARBA00023002"/>
    </source>
</evidence>
<dbReference type="CDD" id="cd02809">
    <property type="entry name" value="alpha_hydroxyacid_oxid_FMN"/>
    <property type="match status" value="1"/>
</dbReference>
<proteinExistence type="inferred from homology"/>
<keyword evidence="3 7" id="KW-0288">FMN</keyword>
<dbReference type="GO" id="GO:0010181">
    <property type="term" value="F:FMN binding"/>
    <property type="evidence" value="ECO:0007669"/>
    <property type="project" value="InterPro"/>
</dbReference>
<dbReference type="AlphaFoldDB" id="A0A835Y4B0"/>
<dbReference type="EMBL" id="JAEHOE010000023">
    <property type="protein sequence ID" value="KAG2495693.1"/>
    <property type="molecule type" value="Genomic_DNA"/>
</dbReference>
<protein>
    <recommendedName>
        <fullName evidence="8">FMN hydroxy acid dehydrogenase domain-containing protein</fullName>
    </recommendedName>
</protein>
<name>A0A835Y4B0_9CHLO</name>
<comment type="similarity">
    <text evidence="5">Belongs to the FMN-dependent alpha-hydroxy acid dehydrogenase family.</text>
</comment>
<evidence type="ECO:0000313" key="10">
    <source>
        <dbReference type="Proteomes" id="UP000612055"/>
    </source>
</evidence>
<evidence type="ECO:0000259" key="8">
    <source>
        <dbReference type="PROSITE" id="PS51349"/>
    </source>
</evidence>
<dbReference type="OrthoDB" id="25826at2759"/>
<dbReference type="Gene3D" id="3.20.20.70">
    <property type="entry name" value="Aldolase class I"/>
    <property type="match status" value="1"/>
</dbReference>
<reference evidence="9" key="1">
    <citation type="journal article" date="2020" name="bioRxiv">
        <title>Comparative genomics of Chlamydomonas.</title>
        <authorList>
            <person name="Craig R.J."/>
            <person name="Hasan A.R."/>
            <person name="Ness R.W."/>
            <person name="Keightley P.D."/>
        </authorList>
    </citation>
    <scope>NUCLEOTIDE SEQUENCE</scope>
    <source>
        <strain evidence="9">CCAP 11/70</strain>
    </source>
</reference>
<feature type="binding site" evidence="7">
    <location>
        <position position="267"/>
    </location>
    <ligand>
        <name>FMN</name>
        <dbReference type="ChEBI" id="CHEBI:58210"/>
    </ligand>
</feature>
<organism evidence="9 10">
    <name type="scientific">Edaphochlamys debaryana</name>
    <dbReference type="NCBI Taxonomy" id="47281"/>
    <lineage>
        <taxon>Eukaryota</taxon>
        <taxon>Viridiplantae</taxon>
        <taxon>Chlorophyta</taxon>
        <taxon>core chlorophytes</taxon>
        <taxon>Chlorophyceae</taxon>
        <taxon>CS clade</taxon>
        <taxon>Chlamydomonadales</taxon>
        <taxon>Chlamydomonadales incertae sedis</taxon>
        <taxon>Edaphochlamys</taxon>
    </lineage>
</organism>
<dbReference type="PROSITE" id="PS51349">
    <property type="entry name" value="FMN_HYDROXY_ACID_DH_2"/>
    <property type="match status" value="1"/>
</dbReference>
<evidence type="ECO:0000256" key="7">
    <source>
        <dbReference type="PIRSR" id="PIRSR000138-2"/>
    </source>
</evidence>
<evidence type="ECO:0000256" key="3">
    <source>
        <dbReference type="ARBA" id="ARBA00022643"/>
    </source>
</evidence>
<feature type="binding site" evidence="7">
    <location>
        <position position="35"/>
    </location>
    <ligand>
        <name>glyoxylate</name>
        <dbReference type="ChEBI" id="CHEBI:36655"/>
    </ligand>
</feature>